<dbReference type="AlphaFoldDB" id="A0A1F6V537"/>
<evidence type="ECO:0000256" key="5">
    <source>
        <dbReference type="ARBA" id="ARBA00023239"/>
    </source>
</evidence>
<dbReference type="PANTHER" id="PTHR30518">
    <property type="entry name" value="ENDOLYTIC MUREIN TRANSGLYCOSYLASE"/>
    <property type="match status" value="1"/>
</dbReference>
<comment type="caution">
    <text evidence="8">The sequence shown here is derived from an EMBL/GenBank/DDBJ whole genome shotgun (WGS) entry which is preliminary data.</text>
</comment>
<keyword evidence="1" id="KW-1003">Cell membrane</keyword>
<dbReference type="GO" id="GO:0016829">
    <property type="term" value="F:lyase activity"/>
    <property type="evidence" value="ECO:0007669"/>
    <property type="project" value="UniProtKB-KW"/>
</dbReference>
<keyword evidence="5" id="KW-0456">Lyase</keyword>
<evidence type="ECO:0000256" key="7">
    <source>
        <dbReference type="SAM" id="Phobius"/>
    </source>
</evidence>
<dbReference type="Gene3D" id="3.30.1490.480">
    <property type="entry name" value="Endolytic murein transglycosylase"/>
    <property type="match status" value="1"/>
</dbReference>
<evidence type="ECO:0000313" key="8">
    <source>
        <dbReference type="EMBL" id="OGI64639.1"/>
    </source>
</evidence>
<organism evidence="8 9">
    <name type="scientific">Candidatus Nomurabacteria bacterium RIFCSPHIGHO2_01_FULL_39_10</name>
    <dbReference type="NCBI Taxonomy" id="1801733"/>
    <lineage>
        <taxon>Bacteria</taxon>
        <taxon>Candidatus Nomuraibacteriota</taxon>
    </lineage>
</organism>
<dbReference type="Pfam" id="PF02618">
    <property type="entry name" value="YceG"/>
    <property type="match status" value="2"/>
</dbReference>
<reference evidence="8 9" key="1">
    <citation type="journal article" date="2016" name="Nat. Commun.">
        <title>Thousands of microbial genomes shed light on interconnected biogeochemical processes in an aquifer system.</title>
        <authorList>
            <person name="Anantharaman K."/>
            <person name="Brown C.T."/>
            <person name="Hug L.A."/>
            <person name="Sharon I."/>
            <person name="Castelle C.J."/>
            <person name="Probst A.J."/>
            <person name="Thomas B.C."/>
            <person name="Singh A."/>
            <person name="Wilkins M.J."/>
            <person name="Karaoz U."/>
            <person name="Brodie E.L."/>
            <person name="Williams K.H."/>
            <person name="Hubbard S.S."/>
            <person name="Banfield J.F."/>
        </authorList>
    </citation>
    <scope>NUCLEOTIDE SEQUENCE [LARGE SCALE GENOMIC DNA]</scope>
</reference>
<proteinExistence type="predicted"/>
<sequence>MKDFLYANRVICYTLGVLAFLVLFYFFFFNPPADFPVGAVVKIEQGSTLRSVSLELKQARIIRSRLAFEAFVILLGKEKGVVRADYYFESKLPVWSVAERIAKGEHYMAPIMVTIPEGFDILQIADTFVSKLTNFNKSEFLLDAAELEGYLFPDTYFFFKTDTETDVIKSMRANFEKKMLTVKPDVALSGKTEKEIIIMASLIEGEAKGESDQIFISRILWKRISIGMPLQLDVSPETYKTKGLPKRPINNPGITAIKAALYQYAEPSPYLFFIYDRNDNIHYGKNFSEHQANIRKYLK</sequence>
<dbReference type="GO" id="GO:0071555">
    <property type="term" value="P:cell wall organization"/>
    <property type="evidence" value="ECO:0007669"/>
    <property type="project" value="UniProtKB-KW"/>
</dbReference>
<keyword evidence="4 7" id="KW-0472">Membrane</keyword>
<evidence type="ECO:0000256" key="3">
    <source>
        <dbReference type="ARBA" id="ARBA00022989"/>
    </source>
</evidence>
<dbReference type="InterPro" id="IPR003770">
    <property type="entry name" value="MLTG-like"/>
</dbReference>
<evidence type="ECO:0000256" key="1">
    <source>
        <dbReference type="ARBA" id="ARBA00022475"/>
    </source>
</evidence>
<keyword evidence="3 7" id="KW-1133">Transmembrane helix</keyword>
<feature type="transmembrane region" description="Helical" evidence="7">
    <location>
        <begin position="12"/>
        <end position="29"/>
    </location>
</feature>
<evidence type="ECO:0000256" key="6">
    <source>
        <dbReference type="ARBA" id="ARBA00023316"/>
    </source>
</evidence>
<keyword evidence="2 7" id="KW-0812">Transmembrane</keyword>
<dbReference type="EMBL" id="MFTJ01000045">
    <property type="protein sequence ID" value="OGI64639.1"/>
    <property type="molecule type" value="Genomic_DNA"/>
</dbReference>
<protein>
    <recommendedName>
        <fullName evidence="10">Endolytic murein transglycosylase</fullName>
    </recommendedName>
</protein>
<evidence type="ECO:0008006" key="10">
    <source>
        <dbReference type="Google" id="ProtNLM"/>
    </source>
</evidence>
<keyword evidence="6" id="KW-0961">Cell wall biogenesis/degradation</keyword>
<evidence type="ECO:0000313" key="9">
    <source>
        <dbReference type="Proteomes" id="UP000178700"/>
    </source>
</evidence>
<evidence type="ECO:0000256" key="4">
    <source>
        <dbReference type="ARBA" id="ARBA00023136"/>
    </source>
</evidence>
<dbReference type="PANTHER" id="PTHR30518:SF2">
    <property type="entry name" value="ENDOLYTIC MUREIN TRANSGLYCOSYLASE"/>
    <property type="match status" value="1"/>
</dbReference>
<name>A0A1F6V537_9BACT</name>
<evidence type="ECO:0000256" key="2">
    <source>
        <dbReference type="ARBA" id="ARBA00022692"/>
    </source>
</evidence>
<gene>
    <name evidence="8" type="ORF">A2642_01975</name>
</gene>
<dbReference type="Proteomes" id="UP000178700">
    <property type="component" value="Unassembled WGS sequence"/>
</dbReference>
<accession>A0A1F6V537</accession>